<sequence length="476" mass="54399">MPGQHRLLIYGEVCVITACFIGFLHEGFPNSSRSFSTEELPFARMRIQPSWAYVSKKINTGAVAVYDPKLRNFSKLIGCKLPRIRGRISVPHYRVLFDHTTCVIEFTCTGLLGAHYHTLGKCRMGAKGRCFSRKWQSKQKDMKLQCHPKEAQGLPSCPKVPNKRHIPDESNPDPLLNEELHRNENNSSPERMQFILWKHYLFFREDNRAEKVSLVTKFIYQPKLLLHKLITYGVSGFCTHFDCSRLGLGNLAVPQPVCFFRVSWQLCIEKALQLNDNRSYVVTLQLPCKSHDTRTTCATNCLQLPTRSSAANTKEKPPTNTVISVAIETSNPSMFVASGTYPRLLHLHATFKTRLDRHLQSVRFFRNTYRKGLGNLAVSQPSCFLRVAWQLGTERVLQPNECKKMYIIIKDSNISVDTDASLPYKKMDDDAEYEIHALDFHASSVSEGRREDCSTECLRVRMISIRLAHNCNIIVL</sequence>
<organism evidence="3 4">
    <name type="scientific">Clonorchis sinensis</name>
    <name type="common">Chinese liver fluke</name>
    <dbReference type="NCBI Taxonomy" id="79923"/>
    <lineage>
        <taxon>Eukaryota</taxon>
        <taxon>Metazoa</taxon>
        <taxon>Spiralia</taxon>
        <taxon>Lophotrochozoa</taxon>
        <taxon>Platyhelminthes</taxon>
        <taxon>Trematoda</taxon>
        <taxon>Digenea</taxon>
        <taxon>Opisthorchiida</taxon>
        <taxon>Opisthorchiata</taxon>
        <taxon>Opisthorchiidae</taxon>
        <taxon>Clonorchis</taxon>
    </lineage>
</organism>
<name>G7Y7U3_CLOSI</name>
<dbReference type="Proteomes" id="UP000008909">
    <property type="component" value="Unassembled WGS sequence"/>
</dbReference>
<dbReference type="EMBL" id="DF142925">
    <property type="protein sequence ID" value="GAA49028.1"/>
    <property type="molecule type" value="Genomic_DNA"/>
</dbReference>
<keyword evidence="2" id="KW-0472">Membrane</keyword>
<evidence type="ECO:0000256" key="1">
    <source>
        <dbReference type="SAM" id="MobiDB-lite"/>
    </source>
</evidence>
<reference key="2">
    <citation type="submission" date="2011-10" db="EMBL/GenBank/DDBJ databases">
        <title>The genome and transcriptome sequence of Clonorchis sinensis provide insights into the carcinogenic liver fluke.</title>
        <authorList>
            <person name="Wang X."/>
            <person name="Huang Y."/>
            <person name="Chen W."/>
            <person name="Liu H."/>
            <person name="Guo L."/>
            <person name="Chen Y."/>
            <person name="Luo F."/>
            <person name="Zhou W."/>
            <person name="Sun J."/>
            <person name="Mao Q."/>
            <person name="Liang P."/>
            <person name="Zhou C."/>
            <person name="Tian Y."/>
            <person name="Men J."/>
            <person name="Lv X."/>
            <person name="Huang L."/>
            <person name="Zhou J."/>
            <person name="Hu Y."/>
            <person name="Li R."/>
            <person name="Zhang F."/>
            <person name="Lei H."/>
            <person name="Li X."/>
            <person name="Hu X."/>
            <person name="Liang C."/>
            <person name="Xu J."/>
            <person name="Wu Z."/>
            <person name="Yu X."/>
        </authorList>
    </citation>
    <scope>NUCLEOTIDE SEQUENCE</scope>
    <source>
        <strain>Henan</strain>
    </source>
</reference>
<evidence type="ECO:0000256" key="2">
    <source>
        <dbReference type="SAM" id="Phobius"/>
    </source>
</evidence>
<proteinExistence type="predicted"/>
<protein>
    <submittedName>
        <fullName evidence="3">Uncharacterized protein</fullName>
    </submittedName>
</protein>
<evidence type="ECO:0000313" key="3">
    <source>
        <dbReference type="EMBL" id="GAA49028.1"/>
    </source>
</evidence>
<keyword evidence="4" id="KW-1185">Reference proteome</keyword>
<keyword evidence="2" id="KW-0812">Transmembrane</keyword>
<evidence type="ECO:0000313" key="4">
    <source>
        <dbReference type="Proteomes" id="UP000008909"/>
    </source>
</evidence>
<dbReference type="AlphaFoldDB" id="G7Y7U3"/>
<accession>G7Y7U3</accession>
<gene>
    <name evidence="3" type="ORF">CLF_102396</name>
</gene>
<keyword evidence="2" id="KW-1133">Transmembrane helix</keyword>
<feature type="transmembrane region" description="Helical" evidence="2">
    <location>
        <begin position="7"/>
        <end position="25"/>
    </location>
</feature>
<reference evidence="3" key="1">
    <citation type="journal article" date="2011" name="Genome Biol.">
        <title>The draft genome of the carcinogenic human liver fluke Clonorchis sinensis.</title>
        <authorList>
            <person name="Wang X."/>
            <person name="Chen W."/>
            <person name="Huang Y."/>
            <person name="Sun J."/>
            <person name="Men J."/>
            <person name="Liu H."/>
            <person name="Luo F."/>
            <person name="Guo L."/>
            <person name="Lv X."/>
            <person name="Deng C."/>
            <person name="Zhou C."/>
            <person name="Fan Y."/>
            <person name="Li X."/>
            <person name="Huang L."/>
            <person name="Hu Y."/>
            <person name="Liang C."/>
            <person name="Hu X."/>
            <person name="Xu J."/>
            <person name="Yu X."/>
        </authorList>
    </citation>
    <scope>NUCLEOTIDE SEQUENCE [LARGE SCALE GENOMIC DNA]</scope>
    <source>
        <strain evidence="3">Henan</strain>
    </source>
</reference>
<feature type="region of interest" description="Disordered" evidence="1">
    <location>
        <begin position="150"/>
        <end position="181"/>
    </location>
</feature>